<feature type="chain" id="PRO_5045541484" evidence="1">
    <location>
        <begin position="48"/>
        <end position="206"/>
    </location>
</feature>
<accession>A0ABX8UM69</accession>
<name>A0ABX8UM69_9BURK</name>
<dbReference type="GO" id="GO:0016853">
    <property type="term" value="F:isomerase activity"/>
    <property type="evidence" value="ECO:0007669"/>
    <property type="project" value="UniProtKB-KW"/>
</dbReference>
<proteinExistence type="predicted"/>
<evidence type="ECO:0000313" key="4">
    <source>
        <dbReference type="Proteomes" id="UP000826462"/>
    </source>
</evidence>
<sequence>MIRNPGIVKPIYHQTGGIRAVATGRRIALAIASLACVAGLCAVPSGAAVAAQDCHTEIPAAQFSGSGEYRFLGLHLYDAQLWSARLPVSFDNRFALQLTYTTSATRERLATLGLNEMKRLAPTPLSDALVARWRDDMLKAFVDVAPGDWLCGVFLPGTGVRFFANGEPTATIEDPEFARAFFNIWFDPETRAKTLRARLLGGQAGS</sequence>
<organism evidence="3 4">
    <name type="scientific">Paraburkholderia edwinii</name>
    <dbReference type="NCBI Taxonomy" id="2861782"/>
    <lineage>
        <taxon>Bacteria</taxon>
        <taxon>Pseudomonadati</taxon>
        <taxon>Pseudomonadota</taxon>
        <taxon>Betaproteobacteria</taxon>
        <taxon>Burkholderiales</taxon>
        <taxon>Burkholderiaceae</taxon>
        <taxon>Paraburkholderia</taxon>
    </lineage>
</organism>
<keyword evidence="1" id="KW-0732">Signal</keyword>
<dbReference type="InterPro" id="IPR016087">
    <property type="entry name" value="Chalcone_isomerase"/>
</dbReference>
<gene>
    <name evidence="3" type="ORF">KZJ38_17845</name>
</gene>
<evidence type="ECO:0000259" key="2">
    <source>
        <dbReference type="Pfam" id="PF16036"/>
    </source>
</evidence>
<reference evidence="3 4" key="1">
    <citation type="submission" date="2021-07" db="EMBL/GenBank/DDBJ databases">
        <title>Paraburkholderia edwinii protects Aspergillus sp. from phenazines by acting as a toxin sponge.</title>
        <authorList>
            <person name="Dahlstrom K.M."/>
            <person name="Newman D.K."/>
        </authorList>
    </citation>
    <scope>NUCLEOTIDE SEQUENCE [LARGE SCALE GENOMIC DNA]</scope>
    <source>
        <strain evidence="3 4">Pe01</strain>
    </source>
</reference>
<dbReference type="Pfam" id="PF16036">
    <property type="entry name" value="Chalcone_3"/>
    <property type="match status" value="1"/>
</dbReference>
<dbReference type="Proteomes" id="UP000826462">
    <property type="component" value="Chromosome 1"/>
</dbReference>
<keyword evidence="3" id="KW-0413">Isomerase</keyword>
<feature type="signal peptide" evidence="1">
    <location>
        <begin position="1"/>
        <end position="47"/>
    </location>
</feature>
<dbReference type="EMBL" id="CP080095">
    <property type="protein sequence ID" value="QYD68125.1"/>
    <property type="molecule type" value="Genomic_DNA"/>
</dbReference>
<feature type="domain" description="Chalcone isomerase" evidence="2">
    <location>
        <begin position="104"/>
        <end position="201"/>
    </location>
</feature>
<keyword evidence="4" id="KW-1185">Reference proteome</keyword>
<evidence type="ECO:0000313" key="3">
    <source>
        <dbReference type="EMBL" id="QYD68125.1"/>
    </source>
</evidence>
<protein>
    <submittedName>
        <fullName evidence="3">Chalcone isomerase family protein</fullName>
    </submittedName>
</protein>
<evidence type="ECO:0000256" key="1">
    <source>
        <dbReference type="SAM" id="SignalP"/>
    </source>
</evidence>